<dbReference type="InterPro" id="IPR016040">
    <property type="entry name" value="NAD(P)-bd_dom"/>
</dbReference>
<feature type="domain" description="NAD(P)-binding" evidence="7">
    <location>
        <begin position="17"/>
        <end position="136"/>
    </location>
</feature>
<gene>
    <name evidence="8" type="ORF">Bravens_01071</name>
</gene>
<dbReference type="Pfam" id="PF13460">
    <property type="entry name" value="NAD_binding_10"/>
    <property type="match status" value="1"/>
</dbReference>
<proteinExistence type="inferred from homology"/>
<dbReference type="Gene3D" id="3.40.50.720">
    <property type="entry name" value="NAD(P)-binding Rossmann-like Domain"/>
    <property type="match status" value="1"/>
</dbReference>
<keyword evidence="9" id="KW-1185">Reference proteome</keyword>
<accession>A0A150H7F7</accession>
<dbReference type="InterPro" id="IPR038330">
    <property type="entry name" value="TspO/MBR-related_sf"/>
</dbReference>
<sequence>MDTDNTTSTPRLALVTGATGYVGGNVTRELIDRGWAVRTLSRSRDKALSMEWGDHIVDEGDTAGAGQVEVFEGDASRPEDLDQALRDIDVAWYLVHSMSSDDDFKDTEVAMARDFAKAAEKHEVGRIVYLGGLHPDGEELSEHLDSRVKVGEVFLNSDVPTAALQAGVVLGAGSISFEMLRHLSERLPGAIGPKWIQNKITPISVRDVVFYLAGAADLPEEVNRTFDVGGPDTHRYADMMKEYAATLRLGPRVIFSAPVATPELAAHWISLVTPVDAQIAKPLIGSLMHDTVVKERDLESYIGTPEGGNQSFEEAVLAATEHVDTRRWLRTFATVGAAVTACATVGSVLADPNNKEYHRLNLPSWQPPAWIFPVVWTALYADIAVVNSLVLSDNLESDDKNDKNAQRRNSVALGINLLLNAGWPGVFFRSKKKGLATVWSGALALSSADLVRRAWKSAPQRGAVLAPYAAWTSFATVLSGAIRRQNR</sequence>
<dbReference type="CDD" id="cd15904">
    <property type="entry name" value="TSPO_MBR"/>
    <property type="match status" value="1"/>
</dbReference>
<dbReference type="PANTHER" id="PTHR10057:SF0">
    <property type="entry name" value="TRANSLOCATOR PROTEIN"/>
    <property type="match status" value="1"/>
</dbReference>
<dbReference type="AlphaFoldDB" id="A0A150H7F7"/>
<dbReference type="PATRIC" id="fig|479117.4.peg.1071"/>
<feature type="transmembrane region" description="Helical" evidence="6">
    <location>
        <begin position="332"/>
        <end position="350"/>
    </location>
</feature>
<dbReference type="PANTHER" id="PTHR10057">
    <property type="entry name" value="PERIPHERAL-TYPE BENZODIAZEPINE RECEPTOR"/>
    <property type="match status" value="1"/>
</dbReference>
<evidence type="ECO:0000256" key="4">
    <source>
        <dbReference type="ARBA" id="ARBA00022989"/>
    </source>
</evidence>
<evidence type="ECO:0000259" key="7">
    <source>
        <dbReference type="Pfam" id="PF13460"/>
    </source>
</evidence>
<comment type="similarity">
    <text evidence="2">Belongs to the TspO/BZRP family.</text>
</comment>
<evidence type="ECO:0000313" key="8">
    <source>
        <dbReference type="EMBL" id="KXZ58039.1"/>
    </source>
</evidence>
<reference evidence="8 9" key="1">
    <citation type="submission" date="2016-01" db="EMBL/GenBank/DDBJ databases">
        <title>Use of Whole Genome Sequencing to ascertain that Brevibacterium massiliense (Roux, Raoult 2009) is a later heterotypic synonym of Brevibacterium ravenspurgense (Mages 2008).</title>
        <authorList>
            <person name="Bernier A.-M."/>
            <person name="Burdz T."/>
            <person name="Huynh C."/>
            <person name="Pachecho A.L."/>
            <person name="Wiebe D."/>
            <person name="Bonner C."/>
            <person name="Bernard K."/>
        </authorList>
    </citation>
    <scope>NUCLEOTIDE SEQUENCE [LARGE SCALE GENOMIC DNA]</scope>
    <source>
        <strain evidence="8 9">CCUG56047</strain>
    </source>
</reference>
<dbReference type="EMBL" id="LQQC01000010">
    <property type="protein sequence ID" value="KXZ58039.1"/>
    <property type="molecule type" value="Genomic_DNA"/>
</dbReference>
<evidence type="ECO:0000313" key="9">
    <source>
        <dbReference type="Proteomes" id="UP000243589"/>
    </source>
</evidence>
<keyword evidence="4 6" id="KW-1133">Transmembrane helix</keyword>
<evidence type="ECO:0000256" key="5">
    <source>
        <dbReference type="ARBA" id="ARBA00023136"/>
    </source>
</evidence>
<dbReference type="FunFam" id="1.20.1260.100:FF:000001">
    <property type="entry name" value="translocator protein 2"/>
    <property type="match status" value="1"/>
</dbReference>
<dbReference type="InterPro" id="IPR004307">
    <property type="entry name" value="TspO_MBR"/>
</dbReference>
<feature type="transmembrane region" description="Helical" evidence="6">
    <location>
        <begin position="463"/>
        <end position="482"/>
    </location>
</feature>
<comment type="subcellular location">
    <subcellularLocation>
        <location evidence="1">Membrane</location>
        <topology evidence="1">Multi-pass membrane protein</topology>
    </subcellularLocation>
</comment>
<dbReference type="Gene3D" id="1.20.1260.100">
    <property type="entry name" value="TspO/MBR protein"/>
    <property type="match status" value="1"/>
</dbReference>
<comment type="caution">
    <text evidence="8">The sequence shown here is derived from an EMBL/GenBank/DDBJ whole genome shotgun (WGS) entry which is preliminary data.</text>
</comment>
<evidence type="ECO:0000256" key="6">
    <source>
        <dbReference type="SAM" id="Phobius"/>
    </source>
</evidence>
<dbReference type="RefSeq" id="WP_062021029.1">
    <property type="nucleotide sequence ID" value="NZ_LQQC01000010.1"/>
</dbReference>
<dbReference type="Pfam" id="PF03073">
    <property type="entry name" value="TspO_MBR"/>
    <property type="match status" value="1"/>
</dbReference>
<keyword evidence="3 6" id="KW-0812">Transmembrane</keyword>
<feature type="transmembrane region" description="Helical" evidence="6">
    <location>
        <begin position="411"/>
        <end position="428"/>
    </location>
</feature>
<dbReference type="Proteomes" id="UP000243589">
    <property type="component" value="Unassembled WGS sequence"/>
</dbReference>
<name>A0A150H7F7_9MICO</name>
<dbReference type="GO" id="GO:0016020">
    <property type="term" value="C:membrane"/>
    <property type="evidence" value="ECO:0007669"/>
    <property type="project" value="UniProtKB-SubCell"/>
</dbReference>
<keyword evidence="5 6" id="KW-0472">Membrane</keyword>
<feature type="transmembrane region" description="Helical" evidence="6">
    <location>
        <begin position="370"/>
        <end position="390"/>
    </location>
</feature>
<evidence type="ECO:0000256" key="1">
    <source>
        <dbReference type="ARBA" id="ARBA00004141"/>
    </source>
</evidence>
<evidence type="ECO:0000256" key="2">
    <source>
        <dbReference type="ARBA" id="ARBA00007524"/>
    </source>
</evidence>
<dbReference type="SUPFAM" id="SSF51735">
    <property type="entry name" value="NAD(P)-binding Rossmann-fold domains"/>
    <property type="match status" value="1"/>
</dbReference>
<organism evidence="8 9">
    <name type="scientific">Brevibacterium ravenspurgense</name>
    <dbReference type="NCBI Taxonomy" id="479117"/>
    <lineage>
        <taxon>Bacteria</taxon>
        <taxon>Bacillati</taxon>
        <taxon>Actinomycetota</taxon>
        <taxon>Actinomycetes</taxon>
        <taxon>Micrococcales</taxon>
        <taxon>Brevibacteriaceae</taxon>
        <taxon>Brevibacterium</taxon>
    </lineage>
</organism>
<evidence type="ECO:0000256" key="3">
    <source>
        <dbReference type="ARBA" id="ARBA00022692"/>
    </source>
</evidence>
<protein>
    <submittedName>
        <fullName evidence="8">TspO/MBR family protein</fullName>
    </submittedName>
</protein>
<dbReference type="GO" id="GO:0033013">
    <property type="term" value="P:tetrapyrrole metabolic process"/>
    <property type="evidence" value="ECO:0007669"/>
    <property type="project" value="UniProtKB-ARBA"/>
</dbReference>
<dbReference type="InterPro" id="IPR036291">
    <property type="entry name" value="NAD(P)-bd_dom_sf"/>
</dbReference>